<dbReference type="OMA" id="DSCVVWA"/>
<feature type="compositionally biased region" description="Low complexity" evidence="1">
    <location>
        <begin position="487"/>
        <end position="498"/>
    </location>
</feature>
<feature type="compositionally biased region" description="Acidic residues" evidence="1">
    <location>
        <begin position="477"/>
        <end position="486"/>
    </location>
</feature>
<evidence type="ECO:0000313" key="2">
    <source>
        <dbReference type="EMBL" id="EIW78214.1"/>
    </source>
</evidence>
<protein>
    <recommendedName>
        <fullName evidence="4">F-box domain-containing protein</fullName>
    </recommendedName>
</protein>
<evidence type="ECO:0000256" key="1">
    <source>
        <dbReference type="SAM" id="MobiDB-lite"/>
    </source>
</evidence>
<dbReference type="KEGG" id="cput:CONPUDRAFT_138596"/>
<proteinExistence type="predicted"/>
<comment type="caution">
    <text evidence="2">The sequence shown here is derived from an EMBL/GenBank/DDBJ whole genome shotgun (WGS) entry which is preliminary data.</text>
</comment>
<feature type="compositionally biased region" description="Acidic residues" evidence="1">
    <location>
        <begin position="499"/>
        <end position="509"/>
    </location>
</feature>
<accession>A0A5M3MHF7</accession>
<evidence type="ECO:0008006" key="4">
    <source>
        <dbReference type="Google" id="ProtNLM"/>
    </source>
</evidence>
<dbReference type="AlphaFoldDB" id="A0A5M3MHF7"/>
<feature type="compositionally biased region" description="Basic and acidic residues" evidence="1">
    <location>
        <begin position="448"/>
        <end position="476"/>
    </location>
</feature>
<name>A0A5M3MHF7_CONPW</name>
<organism evidence="2 3">
    <name type="scientific">Coniophora puteana (strain RWD-64-598)</name>
    <name type="common">Brown rot fungus</name>
    <dbReference type="NCBI Taxonomy" id="741705"/>
    <lineage>
        <taxon>Eukaryota</taxon>
        <taxon>Fungi</taxon>
        <taxon>Dikarya</taxon>
        <taxon>Basidiomycota</taxon>
        <taxon>Agaricomycotina</taxon>
        <taxon>Agaricomycetes</taxon>
        <taxon>Agaricomycetidae</taxon>
        <taxon>Boletales</taxon>
        <taxon>Coniophorineae</taxon>
        <taxon>Coniophoraceae</taxon>
        <taxon>Coniophora</taxon>
    </lineage>
</organism>
<evidence type="ECO:0000313" key="3">
    <source>
        <dbReference type="Proteomes" id="UP000053558"/>
    </source>
</evidence>
<dbReference type="OrthoDB" id="3060996at2759"/>
<gene>
    <name evidence="2" type="ORF">CONPUDRAFT_138596</name>
</gene>
<keyword evidence="3" id="KW-1185">Reference proteome</keyword>
<feature type="region of interest" description="Disordered" evidence="1">
    <location>
        <begin position="448"/>
        <end position="509"/>
    </location>
</feature>
<dbReference type="Proteomes" id="UP000053558">
    <property type="component" value="Unassembled WGS sequence"/>
</dbReference>
<dbReference type="GeneID" id="19201221"/>
<sequence>MAEDSIDHLLRQSSSIHPPAMALPFELVIDIIDRACAPPSLLDPYLGCGPMSPWAQNLRFQKGLTLVCKSWSEAGKELLYRDVVIRRISQLPLLAHALFKDSTSTLAPMVKKLRLLCYVSSSQHRVLEISLKSVFLMCTRIRHLVFDPVLDASWSSSAQIAPESTFMALQNVPEVRRELITHVELGIPVSLSHAIPELVQFPNLTVLSCELSHLAPAADGVPYTFLQLDDLRITLSYSNPSYVDAAFGNNYQSLISSLRLPALRKVSFIAWADYMLPHYVSFLKNFGNQLLCLVVYGHFHRVSQFEELIQHCPNVEHLVVPHVKDLTTLEHPKVVWLDALGGPPSLCKNHDLMDAYKNLPCLRGVRHLCTSLFQVAVLPSIFPPHLATRLPGSNSQASLLTYPGFAICIRKGLVYRLDLECLDMHCGLDDGGFRHMWNFPEDELVKARGSKVEEGGAGERGDGEGAEEQGSKGEKGEEGEEGESGDDAASSSSEATSSEYEDCEVDGIDEDMTALEDMLDSLQILSKF</sequence>
<dbReference type="RefSeq" id="XP_007771291.1">
    <property type="nucleotide sequence ID" value="XM_007773101.1"/>
</dbReference>
<dbReference type="EMBL" id="JH711582">
    <property type="protein sequence ID" value="EIW78214.1"/>
    <property type="molecule type" value="Genomic_DNA"/>
</dbReference>
<reference evidence="3" key="1">
    <citation type="journal article" date="2012" name="Science">
        <title>The Paleozoic origin of enzymatic lignin decomposition reconstructed from 31 fungal genomes.</title>
        <authorList>
            <person name="Floudas D."/>
            <person name="Binder M."/>
            <person name="Riley R."/>
            <person name="Barry K."/>
            <person name="Blanchette R.A."/>
            <person name="Henrissat B."/>
            <person name="Martinez A.T."/>
            <person name="Otillar R."/>
            <person name="Spatafora J.W."/>
            <person name="Yadav J.S."/>
            <person name="Aerts A."/>
            <person name="Benoit I."/>
            <person name="Boyd A."/>
            <person name="Carlson A."/>
            <person name="Copeland A."/>
            <person name="Coutinho P.M."/>
            <person name="de Vries R.P."/>
            <person name="Ferreira P."/>
            <person name="Findley K."/>
            <person name="Foster B."/>
            <person name="Gaskell J."/>
            <person name="Glotzer D."/>
            <person name="Gorecki P."/>
            <person name="Heitman J."/>
            <person name="Hesse C."/>
            <person name="Hori C."/>
            <person name="Igarashi K."/>
            <person name="Jurgens J.A."/>
            <person name="Kallen N."/>
            <person name="Kersten P."/>
            <person name="Kohler A."/>
            <person name="Kuees U."/>
            <person name="Kumar T.K.A."/>
            <person name="Kuo A."/>
            <person name="LaButti K."/>
            <person name="Larrondo L.F."/>
            <person name="Lindquist E."/>
            <person name="Ling A."/>
            <person name="Lombard V."/>
            <person name="Lucas S."/>
            <person name="Lundell T."/>
            <person name="Martin R."/>
            <person name="McLaughlin D.J."/>
            <person name="Morgenstern I."/>
            <person name="Morin E."/>
            <person name="Murat C."/>
            <person name="Nagy L.G."/>
            <person name="Nolan M."/>
            <person name="Ohm R.A."/>
            <person name="Patyshakuliyeva A."/>
            <person name="Rokas A."/>
            <person name="Ruiz-Duenas F.J."/>
            <person name="Sabat G."/>
            <person name="Salamov A."/>
            <person name="Samejima M."/>
            <person name="Schmutz J."/>
            <person name="Slot J.C."/>
            <person name="St John F."/>
            <person name="Stenlid J."/>
            <person name="Sun H."/>
            <person name="Sun S."/>
            <person name="Syed K."/>
            <person name="Tsang A."/>
            <person name="Wiebenga A."/>
            <person name="Young D."/>
            <person name="Pisabarro A."/>
            <person name="Eastwood D.C."/>
            <person name="Martin F."/>
            <person name="Cullen D."/>
            <person name="Grigoriev I.V."/>
            <person name="Hibbett D.S."/>
        </authorList>
    </citation>
    <scope>NUCLEOTIDE SEQUENCE [LARGE SCALE GENOMIC DNA]</scope>
    <source>
        <strain evidence="3">RWD-64-598 SS2</strain>
    </source>
</reference>